<dbReference type="Proteomes" id="UP000192342">
    <property type="component" value="Unassembled WGS sequence"/>
</dbReference>
<dbReference type="AlphaFoldDB" id="A0A1Y1SE16"/>
<protein>
    <submittedName>
        <fullName evidence="2">3-oxoadipate enol-lactonase</fullName>
    </submittedName>
</protein>
<dbReference type="EMBL" id="AQQV01000002">
    <property type="protein sequence ID" value="ORE87245.1"/>
    <property type="molecule type" value="Genomic_DNA"/>
</dbReference>
<sequence>MWGGQVEHFANSHRMILIDPPGHGRSAALSRNFTMEECALCLTQVLDVLEIEDCVLVGNSWGGMMGGVFAALYPRRARATVLMNCTGARAGLKQRLEFFALSALLRHLNSVPDLLINRAVAAFAGPTTERTKPEVIDFIRSTVATVNSKSVSWAIESVVPRRADHHQLLGAIDCPTLVIAGREDRTFPVAETEKMAQAIPGAQFKVLDAVGHLAALEAPGRINQEIEAFLSRI</sequence>
<dbReference type="PRINTS" id="PR00111">
    <property type="entry name" value="ABHYDROLASE"/>
</dbReference>
<keyword evidence="3" id="KW-1185">Reference proteome</keyword>
<dbReference type="InterPro" id="IPR000639">
    <property type="entry name" value="Epox_hydrolase-like"/>
</dbReference>
<dbReference type="GO" id="GO:0003824">
    <property type="term" value="F:catalytic activity"/>
    <property type="evidence" value="ECO:0007669"/>
    <property type="project" value="InterPro"/>
</dbReference>
<dbReference type="InterPro" id="IPR050266">
    <property type="entry name" value="AB_hydrolase_sf"/>
</dbReference>
<dbReference type="InterPro" id="IPR029058">
    <property type="entry name" value="AB_hydrolase_fold"/>
</dbReference>
<gene>
    <name evidence="2" type="ORF">ATO7_09397</name>
</gene>
<dbReference type="InterPro" id="IPR000073">
    <property type="entry name" value="AB_hydrolase_1"/>
</dbReference>
<feature type="domain" description="AB hydrolase-1" evidence="1">
    <location>
        <begin position="2"/>
        <end position="219"/>
    </location>
</feature>
<evidence type="ECO:0000313" key="3">
    <source>
        <dbReference type="Proteomes" id="UP000192342"/>
    </source>
</evidence>
<dbReference type="STRING" id="1317117.ATO7_09397"/>
<dbReference type="PANTHER" id="PTHR43798">
    <property type="entry name" value="MONOACYLGLYCEROL LIPASE"/>
    <property type="match status" value="1"/>
</dbReference>
<dbReference type="Pfam" id="PF00561">
    <property type="entry name" value="Abhydrolase_1"/>
    <property type="match status" value="1"/>
</dbReference>
<evidence type="ECO:0000313" key="2">
    <source>
        <dbReference type="EMBL" id="ORE87245.1"/>
    </source>
</evidence>
<dbReference type="SUPFAM" id="SSF53474">
    <property type="entry name" value="alpha/beta-Hydrolases"/>
    <property type="match status" value="1"/>
</dbReference>
<dbReference type="PRINTS" id="PR00412">
    <property type="entry name" value="EPOXHYDRLASE"/>
</dbReference>
<dbReference type="Gene3D" id="3.40.50.1820">
    <property type="entry name" value="alpha/beta hydrolase"/>
    <property type="match status" value="1"/>
</dbReference>
<name>A0A1Y1SE16_9GAMM</name>
<accession>A0A1Y1SE16</accession>
<proteinExistence type="predicted"/>
<evidence type="ECO:0000259" key="1">
    <source>
        <dbReference type="Pfam" id="PF00561"/>
    </source>
</evidence>
<organism evidence="2 3">
    <name type="scientific">Oceanococcus atlanticus</name>
    <dbReference type="NCBI Taxonomy" id="1317117"/>
    <lineage>
        <taxon>Bacteria</taxon>
        <taxon>Pseudomonadati</taxon>
        <taxon>Pseudomonadota</taxon>
        <taxon>Gammaproteobacteria</taxon>
        <taxon>Chromatiales</taxon>
        <taxon>Oceanococcaceae</taxon>
        <taxon>Oceanococcus</taxon>
    </lineage>
</organism>
<comment type="caution">
    <text evidence="2">The sequence shown here is derived from an EMBL/GenBank/DDBJ whole genome shotgun (WGS) entry which is preliminary data.</text>
</comment>
<reference evidence="2 3" key="1">
    <citation type="submission" date="2013-04" db="EMBL/GenBank/DDBJ databases">
        <title>Oceanococcus atlanticus 22II-S10r2 Genome Sequencing.</title>
        <authorList>
            <person name="Lai Q."/>
            <person name="Li G."/>
            <person name="Shao Z."/>
        </authorList>
    </citation>
    <scope>NUCLEOTIDE SEQUENCE [LARGE SCALE GENOMIC DNA]</scope>
    <source>
        <strain evidence="2 3">22II-S10r2</strain>
    </source>
</reference>